<dbReference type="Proteomes" id="UP000837932">
    <property type="component" value="Unassembled WGS sequence"/>
</dbReference>
<gene>
    <name evidence="1" type="ORF">EMA8858_01190</name>
</gene>
<reference evidence="1" key="1">
    <citation type="submission" date="2021-12" db="EMBL/GenBank/DDBJ databases">
        <authorList>
            <person name="Rodrigo-Torres L."/>
            <person name="Arahal R. D."/>
            <person name="Lucena T."/>
        </authorList>
    </citation>
    <scope>NUCLEOTIDE SEQUENCE</scope>
    <source>
        <strain evidence="1">CECT 8858</strain>
    </source>
</reference>
<accession>A0ABM9AMR1</accession>
<organism evidence="1 2">
    <name type="scientific">Emticicia aquatica</name>
    <dbReference type="NCBI Taxonomy" id="1681835"/>
    <lineage>
        <taxon>Bacteria</taxon>
        <taxon>Pseudomonadati</taxon>
        <taxon>Bacteroidota</taxon>
        <taxon>Cytophagia</taxon>
        <taxon>Cytophagales</taxon>
        <taxon>Leadbetterellaceae</taxon>
        <taxon>Emticicia</taxon>
    </lineage>
</organism>
<protein>
    <recommendedName>
        <fullName evidence="3">DUF1800 domain-containing protein</fullName>
    </recommendedName>
</protein>
<dbReference type="Pfam" id="PF08811">
    <property type="entry name" value="DUF1800"/>
    <property type="match status" value="1"/>
</dbReference>
<proteinExistence type="predicted"/>
<sequence length="537" mass="62379">MSNPYSQSSTRAEINTYNGEWTKVQICHLLKRTMFGATVEDIAYFKEKTLDQTVDELLQNQDLPLPPLNYYETADYKDPQGIKFGETWVNAAFGDGTVNFKRNSAYKYWWIMQMRTQKRSIREKMILFWHNHFATEVDVINDARYAYLYNLVLRKNALGNFKDFVKEITLDPAMLKYLNGRYNTKDAPDENYARELQELFTIGKGFDAKFTEDDVKAAAKILTGFRINSDTKTYSFSASKHDTTDKKFSAFYNNTVVKGISGENGEKELDELLAMIFKVDEVSKFICRKLYQFFVYYDITTTVEKNVIEPLAKVFRENNYEIKPVIATLLKSQHFFEPNFYGAIIKSPLDLVIGTLREFNVEFPSTKTNLYEYYSLHGDMMRQAEGMQQAIGEPPNVAGWPAYYQAPNFHEIWINSDTYIKRNQFTNTIIKNGFPKNGLRMQVDVIAFAKKLENPSDPNKLVSQSIEILFKTAVSSDLIKQLVKDILLSGQSSDYYWTELWDKMIQSPTDKTTLQMVTNRLRDLYKYLLGMPEYQLS</sequence>
<evidence type="ECO:0000313" key="1">
    <source>
        <dbReference type="EMBL" id="CAH0995070.1"/>
    </source>
</evidence>
<dbReference type="RefSeq" id="WP_238805378.1">
    <property type="nucleotide sequence ID" value="NZ_CAKLPY010000001.1"/>
</dbReference>
<evidence type="ECO:0000313" key="2">
    <source>
        <dbReference type="Proteomes" id="UP000837932"/>
    </source>
</evidence>
<dbReference type="InterPro" id="IPR014917">
    <property type="entry name" value="DUF1800"/>
</dbReference>
<dbReference type="EMBL" id="CAKLPY010000001">
    <property type="protein sequence ID" value="CAH0995070.1"/>
    <property type="molecule type" value="Genomic_DNA"/>
</dbReference>
<comment type="caution">
    <text evidence="1">The sequence shown here is derived from an EMBL/GenBank/DDBJ whole genome shotgun (WGS) entry which is preliminary data.</text>
</comment>
<evidence type="ECO:0008006" key="3">
    <source>
        <dbReference type="Google" id="ProtNLM"/>
    </source>
</evidence>
<keyword evidence="2" id="KW-1185">Reference proteome</keyword>
<name>A0ABM9AMR1_9BACT</name>